<evidence type="ECO:0000256" key="3">
    <source>
        <dbReference type="RuleBase" id="RU003707"/>
    </source>
</evidence>
<dbReference type="PANTHER" id="PTHR11941">
    <property type="entry name" value="ENOYL-COA HYDRATASE-RELATED"/>
    <property type="match status" value="1"/>
</dbReference>
<evidence type="ECO:0000256" key="1">
    <source>
        <dbReference type="ARBA" id="ARBA00005254"/>
    </source>
</evidence>
<sequence>MNYNNLLFQINDKTAIVTINRPDKLNALNHTTLVELKNIFEELKNNDEVYSVIITGSGEKAFVAGADIAELNKLNMIEGKKFAEFGQSVFNTIENFEKPVIAAVNGFALGGGCELALACHFRVASENAKFGQPEVNLGIIPGYGGTQRLARLIGSGRAMEMILTGDMIDANEALRIGLVNKVFPASELQAKAFEIAQKINSKGQQAIRLAVKAVKAVDKMNLNEGLDFEAVLFGLCCGTEDFKEGTSAFLEKRKPAFKNK</sequence>
<dbReference type="Gene3D" id="3.90.226.10">
    <property type="entry name" value="2-enoyl-CoA Hydratase, Chain A, domain 1"/>
    <property type="match status" value="1"/>
</dbReference>
<gene>
    <name evidence="4" type="ORF">ENS56_05490</name>
</gene>
<dbReference type="InterPro" id="IPR029045">
    <property type="entry name" value="ClpP/crotonase-like_dom_sf"/>
</dbReference>
<comment type="similarity">
    <text evidence="1 3">Belongs to the enoyl-CoA hydratase/isomerase family.</text>
</comment>
<evidence type="ECO:0000256" key="2">
    <source>
        <dbReference type="ARBA" id="ARBA00023239"/>
    </source>
</evidence>
<dbReference type="GO" id="GO:0006635">
    <property type="term" value="P:fatty acid beta-oxidation"/>
    <property type="evidence" value="ECO:0007669"/>
    <property type="project" value="TreeGrafter"/>
</dbReference>
<dbReference type="FunFam" id="1.10.12.10:FF:000001">
    <property type="entry name" value="Probable enoyl-CoA hydratase, mitochondrial"/>
    <property type="match status" value="1"/>
</dbReference>
<dbReference type="Pfam" id="PF00378">
    <property type="entry name" value="ECH_1"/>
    <property type="match status" value="1"/>
</dbReference>
<proteinExistence type="inferred from homology"/>
<dbReference type="AlphaFoldDB" id="A0A832DJM4"/>
<dbReference type="EMBL" id="DSVI01000007">
    <property type="protein sequence ID" value="HGT47465.1"/>
    <property type="molecule type" value="Genomic_DNA"/>
</dbReference>
<comment type="caution">
    <text evidence="4">The sequence shown here is derived from an EMBL/GenBank/DDBJ whole genome shotgun (WGS) entry which is preliminary data.</text>
</comment>
<dbReference type="InterPro" id="IPR014748">
    <property type="entry name" value="Enoyl-CoA_hydra_C"/>
</dbReference>
<dbReference type="Gene3D" id="1.10.12.10">
    <property type="entry name" value="Lyase 2-enoyl-coa Hydratase, Chain A, domain 2"/>
    <property type="match status" value="1"/>
</dbReference>
<keyword evidence="2" id="KW-0456">Lyase</keyword>
<dbReference type="CDD" id="cd06558">
    <property type="entry name" value="crotonase-like"/>
    <property type="match status" value="1"/>
</dbReference>
<dbReference type="InterPro" id="IPR018376">
    <property type="entry name" value="Enoyl-CoA_hyd/isom_CS"/>
</dbReference>
<dbReference type="InterPro" id="IPR001753">
    <property type="entry name" value="Enoyl-CoA_hydra/iso"/>
</dbReference>
<reference evidence="4" key="1">
    <citation type="journal article" date="2020" name="mSystems">
        <title>Genome- and Community-Level Interaction Insights into Carbon Utilization and Element Cycling Functions of Hydrothermarchaeota in Hydrothermal Sediment.</title>
        <authorList>
            <person name="Zhou Z."/>
            <person name="Liu Y."/>
            <person name="Xu W."/>
            <person name="Pan J."/>
            <person name="Luo Z.H."/>
            <person name="Li M."/>
        </authorList>
    </citation>
    <scope>NUCLEOTIDE SEQUENCE [LARGE SCALE GENOMIC DNA]</scope>
    <source>
        <strain evidence="4">SpSt-500</strain>
    </source>
</reference>
<protein>
    <submittedName>
        <fullName evidence="4">Enoyl-CoA hydratase</fullName>
    </submittedName>
</protein>
<name>A0A832DJM4_9BACT</name>
<dbReference type="PANTHER" id="PTHR11941:SF54">
    <property type="entry name" value="ENOYL-COA HYDRATASE, MITOCHONDRIAL"/>
    <property type="match status" value="1"/>
</dbReference>
<dbReference type="SUPFAM" id="SSF52096">
    <property type="entry name" value="ClpP/crotonase"/>
    <property type="match status" value="1"/>
</dbReference>
<dbReference type="FunFam" id="3.90.226.10:FF:000009">
    <property type="entry name" value="Carnitinyl-CoA dehydratase"/>
    <property type="match status" value="1"/>
</dbReference>
<evidence type="ECO:0000313" key="4">
    <source>
        <dbReference type="EMBL" id="HGT47465.1"/>
    </source>
</evidence>
<dbReference type="PROSITE" id="PS00166">
    <property type="entry name" value="ENOYL_COA_HYDRATASE"/>
    <property type="match status" value="1"/>
</dbReference>
<accession>A0A832DJM4</accession>
<organism evidence="4">
    <name type="scientific">Ignavibacterium album</name>
    <dbReference type="NCBI Taxonomy" id="591197"/>
    <lineage>
        <taxon>Bacteria</taxon>
        <taxon>Pseudomonadati</taxon>
        <taxon>Ignavibacteriota</taxon>
        <taxon>Ignavibacteria</taxon>
        <taxon>Ignavibacteriales</taxon>
        <taxon>Ignavibacteriaceae</taxon>
        <taxon>Ignavibacterium</taxon>
    </lineage>
</organism>
<dbReference type="GO" id="GO:0016836">
    <property type="term" value="F:hydro-lyase activity"/>
    <property type="evidence" value="ECO:0007669"/>
    <property type="project" value="UniProtKB-ARBA"/>
</dbReference>